<evidence type="ECO:0000256" key="9">
    <source>
        <dbReference type="ARBA" id="ARBA00022837"/>
    </source>
</evidence>
<comment type="catalytic activity">
    <reaction evidence="17">
        <text>a triacylglycerol + H2O = a diacylglycerol + a fatty acid + H(+)</text>
        <dbReference type="Rhea" id="RHEA:12044"/>
        <dbReference type="ChEBI" id="CHEBI:15377"/>
        <dbReference type="ChEBI" id="CHEBI:15378"/>
        <dbReference type="ChEBI" id="CHEBI:17855"/>
        <dbReference type="ChEBI" id="CHEBI:18035"/>
        <dbReference type="ChEBI" id="CHEBI:28868"/>
        <dbReference type="EC" id="3.1.1.3"/>
    </reaction>
    <physiologicalReaction direction="left-to-right" evidence="17">
        <dbReference type="Rhea" id="RHEA:12045"/>
    </physiologicalReaction>
</comment>
<comment type="catalytic activity">
    <reaction evidence="37">
        <text>1,2-didodecanoyl-3-beta-D-galactosyl-sn-glycerol + H2O = dodecanoyl-3-beta-D-galactosyl-sn-glycerol + dodecanoate + H(+)</text>
        <dbReference type="Rhea" id="RHEA:48540"/>
        <dbReference type="ChEBI" id="CHEBI:15377"/>
        <dbReference type="ChEBI" id="CHEBI:15378"/>
        <dbReference type="ChEBI" id="CHEBI:18262"/>
        <dbReference type="ChEBI" id="CHEBI:90340"/>
        <dbReference type="ChEBI" id="CHEBI:90515"/>
    </reaction>
    <physiologicalReaction direction="left-to-right" evidence="37">
        <dbReference type="Rhea" id="RHEA:48541"/>
    </physiologicalReaction>
</comment>
<evidence type="ECO:0000256" key="25">
    <source>
        <dbReference type="ARBA" id="ARBA00047618"/>
    </source>
</evidence>
<dbReference type="GO" id="GO:0046872">
    <property type="term" value="F:metal ion binding"/>
    <property type="evidence" value="ECO:0007669"/>
    <property type="project" value="UniProtKB-KW"/>
</dbReference>
<evidence type="ECO:0000256" key="32">
    <source>
        <dbReference type="ARBA" id="ARBA00048546"/>
    </source>
</evidence>
<evidence type="ECO:0000256" key="43">
    <source>
        <dbReference type="RuleBase" id="RU362046"/>
    </source>
</evidence>
<dbReference type="GO" id="GO:0047714">
    <property type="term" value="F:galactolipase activity"/>
    <property type="evidence" value="ECO:0007669"/>
    <property type="project" value="UniProtKB-EC"/>
</dbReference>
<evidence type="ECO:0000256" key="38">
    <source>
        <dbReference type="PIRSR" id="PIRSR000865-1"/>
    </source>
</evidence>
<evidence type="ECO:0000256" key="42">
    <source>
        <dbReference type="RuleBase" id="RU004262"/>
    </source>
</evidence>
<feature type="binding site" evidence="39">
    <location>
        <position position="228"/>
    </location>
    <ligand>
        <name>Ca(2+)</name>
        <dbReference type="ChEBI" id="CHEBI:29108"/>
    </ligand>
</feature>
<evidence type="ECO:0000256" key="16">
    <source>
        <dbReference type="ARBA" id="ARBA00023329"/>
    </source>
</evidence>
<comment type="catalytic activity">
    <reaction evidence="33">
        <text>1,2-dioctanoyl-3-O-[alpha-D-galactosyl-(1-&gt;6)-beta-D-galactosyl]-sn-glycerol + H2O = octanoyl-3-O-[alpha-D-galactosyl-(1-&gt;6)-beta-D-galactosyl]-sn-glycerol + octanoate + H(+)</text>
        <dbReference type="Rhea" id="RHEA:48692"/>
        <dbReference type="ChEBI" id="CHEBI:15377"/>
        <dbReference type="ChEBI" id="CHEBI:15378"/>
        <dbReference type="ChEBI" id="CHEBI:25646"/>
        <dbReference type="ChEBI" id="CHEBI:90457"/>
        <dbReference type="ChEBI" id="CHEBI:90768"/>
    </reaction>
    <physiologicalReaction direction="left-to-right" evidence="33">
        <dbReference type="Rhea" id="RHEA:48693"/>
    </physiologicalReaction>
</comment>
<comment type="catalytic activity">
    <reaction evidence="20">
        <text>a 1,2-diacyl-3-O-(beta-D-galactosyl)-sn-glycerol + 2 H2O = 3-beta-D-galactosyl-sn-glycerol + 2 a fatty acid + 2 H(+)</text>
        <dbReference type="Rhea" id="RHEA:13189"/>
        <dbReference type="ChEBI" id="CHEBI:15377"/>
        <dbReference type="ChEBI" id="CHEBI:15378"/>
        <dbReference type="ChEBI" id="CHEBI:15754"/>
        <dbReference type="ChEBI" id="CHEBI:17615"/>
        <dbReference type="ChEBI" id="CHEBI:28868"/>
        <dbReference type="EC" id="3.1.1.26"/>
    </reaction>
    <physiologicalReaction direction="left-to-right" evidence="20">
        <dbReference type="Rhea" id="RHEA:13190"/>
    </physiologicalReaction>
</comment>
<evidence type="ECO:0000256" key="18">
    <source>
        <dbReference type="ARBA" id="ARBA00023590"/>
    </source>
</evidence>
<dbReference type="GO" id="GO:0004620">
    <property type="term" value="F:phospholipase activity"/>
    <property type="evidence" value="ECO:0007669"/>
    <property type="project" value="TreeGrafter"/>
</dbReference>
<comment type="subcellular location">
    <subcellularLocation>
        <location evidence="1">Cell projection</location>
        <location evidence="1">Neuron projection</location>
    </subcellularLocation>
    <subcellularLocation>
        <location evidence="2 43">Secreted</location>
    </subcellularLocation>
    <subcellularLocation>
        <location evidence="19">Zymogen granule membrane</location>
        <topology evidence="19">Peripheral membrane protein</topology>
    </subcellularLocation>
</comment>
<evidence type="ECO:0000256" key="36">
    <source>
        <dbReference type="ARBA" id="ARBA00049352"/>
    </source>
</evidence>
<dbReference type="InterPro" id="IPR029058">
    <property type="entry name" value="AB_hydrolase_fold"/>
</dbReference>
<dbReference type="InterPro" id="IPR001024">
    <property type="entry name" value="PLAT/LH2_dom"/>
</dbReference>
<evidence type="ECO:0000259" key="44">
    <source>
        <dbReference type="PROSITE" id="PS50095"/>
    </source>
</evidence>
<feature type="disulfide bond" evidence="40">
    <location>
        <begin position="337"/>
        <end position="342"/>
    </location>
</feature>
<dbReference type="GO" id="GO:0043005">
    <property type="term" value="C:neuron projection"/>
    <property type="evidence" value="ECO:0007669"/>
    <property type="project" value="UniProtKB-SubCell"/>
</dbReference>
<comment type="catalytic activity">
    <reaction evidence="23">
        <text>1,2-didodecanoyl-3-O-[alpha-D-galactosyl-(1-&gt;6)-beta-D-galactosyl]-sn-glycerol + H2O = dodecanoyl-3-O-[alpha-D-galactosyl-(1-&gt;6)-beta-D-galactosyl]-sn-glycerol + dodecanoate + H(+)</text>
        <dbReference type="Rhea" id="RHEA:48516"/>
        <dbReference type="ChEBI" id="CHEBI:15377"/>
        <dbReference type="ChEBI" id="CHEBI:15378"/>
        <dbReference type="ChEBI" id="CHEBI:18262"/>
        <dbReference type="ChEBI" id="CHEBI:90337"/>
        <dbReference type="ChEBI" id="CHEBI:90359"/>
    </reaction>
    <physiologicalReaction direction="left-to-right" evidence="23">
        <dbReference type="Rhea" id="RHEA:48517"/>
    </physiologicalReaction>
</comment>
<dbReference type="InterPro" id="IPR013818">
    <property type="entry name" value="Lipase"/>
</dbReference>
<dbReference type="GO" id="GO:0019433">
    <property type="term" value="P:triglyceride catabolic process"/>
    <property type="evidence" value="ECO:0007669"/>
    <property type="project" value="TreeGrafter"/>
</dbReference>
<keyword evidence="15" id="KW-0966">Cell projection</keyword>
<evidence type="ECO:0000256" key="20">
    <source>
        <dbReference type="ARBA" id="ARBA00036503"/>
    </source>
</evidence>
<keyword evidence="6 43" id="KW-0964">Secreted</keyword>
<dbReference type="GO" id="GO:0004465">
    <property type="term" value="F:lipoprotein lipase activity"/>
    <property type="evidence" value="ECO:0007669"/>
    <property type="project" value="TreeGrafter"/>
</dbReference>
<dbReference type="GO" id="GO:0042589">
    <property type="term" value="C:zymogen granule membrane"/>
    <property type="evidence" value="ECO:0007669"/>
    <property type="project" value="UniProtKB-SubCell"/>
</dbReference>
<evidence type="ECO:0000256" key="27">
    <source>
        <dbReference type="ARBA" id="ARBA00047744"/>
    </source>
</evidence>
<evidence type="ECO:0000313" key="45">
    <source>
        <dbReference type="Ensembl" id="ENSEASP00005021265.1"/>
    </source>
</evidence>
<comment type="catalytic activity">
    <reaction evidence="34">
        <text>a 1,2-diacyl-sn-glycero-3-phosphocholine + H2O = a monoacyl-sn-glycero-3-phosphocholine + a fatty acid + H(+)</text>
        <dbReference type="Rhea" id="RHEA:44664"/>
        <dbReference type="ChEBI" id="CHEBI:15377"/>
        <dbReference type="ChEBI" id="CHEBI:15378"/>
        <dbReference type="ChEBI" id="CHEBI:28868"/>
        <dbReference type="ChEBI" id="CHEBI:57643"/>
        <dbReference type="ChEBI" id="CHEBI:84465"/>
    </reaction>
    <physiologicalReaction direction="left-to-right" evidence="34">
        <dbReference type="Rhea" id="RHEA:44665"/>
    </physiologicalReaction>
</comment>
<comment type="catalytic activity">
    <reaction evidence="30">
        <text>1,2,3-tributanoylglycerol + H2O = dibutanoylglycerol + butanoate + H(+)</text>
        <dbReference type="Rhea" id="RHEA:40475"/>
        <dbReference type="ChEBI" id="CHEBI:15377"/>
        <dbReference type="ChEBI" id="CHEBI:15378"/>
        <dbReference type="ChEBI" id="CHEBI:17968"/>
        <dbReference type="ChEBI" id="CHEBI:35020"/>
        <dbReference type="ChEBI" id="CHEBI:76478"/>
    </reaction>
    <physiologicalReaction direction="left-to-right" evidence="30">
        <dbReference type="Rhea" id="RHEA:40476"/>
    </physiologicalReaction>
</comment>
<gene>
    <name evidence="45" type="primary">PNLIPRP2</name>
</gene>
<comment type="catalytic activity">
    <reaction evidence="21">
        <text>1-beta-D-galactosyl-2,3-didodecanoyl-sn-glycerol + H2O = 1-beta-D-galactosyl-dodecanoyl-sn-glycerol + dodecanoate + H(+)</text>
        <dbReference type="Rhea" id="RHEA:48536"/>
        <dbReference type="ChEBI" id="CHEBI:15377"/>
        <dbReference type="ChEBI" id="CHEBI:15378"/>
        <dbReference type="ChEBI" id="CHEBI:18262"/>
        <dbReference type="ChEBI" id="CHEBI:90342"/>
        <dbReference type="ChEBI" id="CHEBI:90514"/>
    </reaction>
    <physiologicalReaction direction="left-to-right" evidence="21">
        <dbReference type="Rhea" id="RHEA:48537"/>
    </physiologicalReaction>
</comment>
<evidence type="ECO:0000256" key="40">
    <source>
        <dbReference type="PIRSR" id="PIRSR000865-3"/>
    </source>
</evidence>
<feature type="active site" description="Charge relay system" evidence="38">
    <location>
        <position position="301"/>
    </location>
</feature>
<dbReference type="InterPro" id="IPR002331">
    <property type="entry name" value="Lipase_panc"/>
</dbReference>
<comment type="pathway">
    <text evidence="18">Glycolipid metabolism.</text>
</comment>
<feature type="disulfide bond" evidence="40">
    <location>
        <begin position="323"/>
        <end position="334"/>
    </location>
</feature>
<evidence type="ECO:0000256" key="41">
    <source>
        <dbReference type="PROSITE-ProRule" id="PRU00152"/>
    </source>
</evidence>
<dbReference type="GO" id="GO:0009395">
    <property type="term" value="P:phospholipid catabolic process"/>
    <property type="evidence" value="ECO:0007669"/>
    <property type="project" value="TreeGrafter"/>
</dbReference>
<evidence type="ECO:0000256" key="35">
    <source>
        <dbReference type="ARBA" id="ARBA00049290"/>
    </source>
</evidence>
<evidence type="ECO:0000256" key="11">
    <source>
        <dbReference type="ARBA" id="ARBA00023098"/>
    </source>
</evidence>
<evidence type="ECO:0000256" key="7">
    <source>
        <dbReference type="ARBA" id="ARBA00022723"/>
    </source>
</evidence>
<dbReference type="CDD" id="cd00707">
    <property type="entry name" value="Pancreat_lipase_like"/>
    <property type="match status" value="1"/>
</dbReference>
<comment type="catalytic activity">
    <reaction evidence="28">
        <text>a 1,2-diacyl-3-O-[alpha-D-galactosyl-(1-&gt;6)-beta-D-galactosyl]-sn-glycerol + H2O = acyl-3-O-[alpha-D-galactosyl-(1-&gt;6)-beta-D-galactosyl]-sn-glycerol + a fatty acid + H(+)</text>
        <dbReference type="Rhea" id="RHEA:48372"/>
        <dbReference type="ChEBI" id="CHEBI:15377"/>
        <dbReference type="ChEBI" id="CHEBI:15378"/>
        <dbReference type="ChEBI" id="CHEBI:28396"/>
        <dbReference type="ChEBI" id="CHEBI:28868"/>
        <dbReference type="ChEBI" id="CHEBI:90310"/>
    </reaction>
    <physiologicalReaction direction="left-to-right" evidence="28">
        <dbReference type="Rhea" id="RHEA:48373"/>
    </physiologicalReaction>
</comment>
<keyword evidence="13 40" id="KW-1015">Disulfide bond</keyword>
<dbReference type="AlphaFoldDB" id="A0A8C4MD08"/>
<keyword evidence="7 39" id="KW-0479">Metal-binding</keyword>
<dbReference type="InterPro" id="IPR016272">
    <property type="entry name" value="Lipase_LIPH"/>
</dbReference>
<comment type="pathway">
    <text evidence="4">Lipid metabolism.</text>
</comment>
<evidence type="ECO:0000256" key="12">
    <source>
        <dbReference type="ARBA" id="ARBA00023136"/>
    </source>
</evidence>
<evidence type="ECO:0000256" key="19">
    <source>
        <dbReference type="ARBA" id="ARBA00024321"/>
    </source>
</evidence>
<dbReference type="GO" id="GO:0005615">
    <property type="term" value="C:extracellular space"/>
    <property type="evidence" value="ECO:0007669"/>
    <property type="project" value="TreeGrafter"/>
</dbReference>
<name>A0A8C4MD08_EQUAS</name>
<keyword evidence="9 39" id="KW-0106">Calcium</keyword>
<feature type="domain" description="PLAT" evidence="44">
    <location>
        <begin position="376"/>
        <end position="488"/>
    </location>
</feature>
<evidence type="ECO:0000256" key="24">
    <source>
        <dbReference type="ARBA" id="ARBA00047438"/>
    </source>
</evidence>
<evidence type="ECO:0000256" key="3">
    <source>
        <dbReference type="ARBA" id="ARBA00004879"/>
    </source>
</evidence>
<evidence type="ECO:0000256" key="23">
    <source>
        <dbReference type="ARBA" id="ARBA00047296"/>
    </source>
</evidence>
<organism evidence="45">
    <name type="scientific">Equus asinus asinus</name>
    <dbReference type="NCBI Taxonomy" id="83772"/>
    <lineage>
        <taxon>Eukaryota</taxon>
        <taxon>Metazoa</taxon>
        <taxon>Chordata</taxon>
        <taxon>Craniata</taxon>
        <taxon>Vertebrata</taxon>
        <taxon>Euteleostomi</taxon>
        <taxon>Mammalia</taxon>
        <taxon>Eutheria</taxon>
        <taxon>Laurasiatheria</taxon>
        <taxon>Perissodactyla</taxon>
        <taxon>Equidae</taxon>
        <taxon>Equus</taxon>
    </lineage>
</organism>
<evidence type="ECO:0000256" key="6">
    <source>
        <dbReference type="ARBA" id="ARBA00022525"/>
    </source>
</evidence>
<sequence length="488" mass="53707">SQVDLTGALGSPFPSLPRLLPSNLTSVLFVALPAPGKEVCYTPLGCFSDEKPWAGTLQRPLKSLPWSPEEVNTRFLLYTNKNPDSYQLITARDVATIKSSNFQSSRKTHFVIHGFRDRGEDSWPSDMCKKILQVETANCISVDWSSGAKAEYTQAVQNIRIVGAETAYLIQQLSTELSYNPKNVHIIGHSLGAHTAGEAGRRLEGRVGRVTGLDPAEPCFQDASEEVRLDPSDAQFVDVIHTDASPMLPSLGFGMSQKVGHMDFFPNGGKQMPGCKRSSFSTFIDINGIWQGTQDYLACNHLRSFEYYSSSILNPDGFLAYPCDSYDKFQENGCFPCPAGGCPKMGHYADQYKEKTSAVEQTFFLNTGESGDYTSWRYRVSITLAGSGKANGYLKVTLRGSNGNSKQYEIFKGSLQPDSSYTLDVDVNFIIGKIQEVKFIWNKTVLNLSKPQLGASRITVQSGADGTEYKFCGSGTVQDNVEQSLYPC</sequence>
<dbReference type="InterPro" id="IPR000734">
    <property type="entry name" value="TAG_lipase"/>
</dbReference>
<dbReference type="SUPFAM" id="SSF53474">
    <property type="entry name" value="alpha/beta-Hydrolases"/>
    <property type="match status" value="1"/>
</dbReference>
<feature type="disulfide bond" evidence="40">
    <location>
        <begin position="275"/>
        <end position="299"/>
    </location>
</feature>
<evidence type="ECO:0000256" key="13">
    <source>
        <dbReference type="ARBA" id="ARBA00023157"/>
    </source>
</evidence>
<dbReference type="FunFam" id="2.60.60.20:FF:000003">
    <property type="entry name" value="Triacylglycerol lipase"/>
    <property type="match status" value="1"/>
</dbReference>
<dbReference type="PRINTS" id="PR00823">
    <property type="entry name" value="PANCLIPASE"/>
</dbReference>
<comment type="catalytic activity">
    <reaction evidence="26">
        <text>di-(9Z)-octadecenoylglycerol + H2O = (9Z-octadecenoyl)-glycerol + (9Z)-octadecenoate + H(+)</text>
        <dbReference type="Rhea" id="RHEA:47868"/>
        <dbReference type="ChEBI" id="CHEBI:15377"/>
        <dbReference type="ChEBI" id="CHEBI:15378"/>
        <dbReference type="ChEBI" id="CHEBI:30823"/>
        <dbReference type="ChEBI" id="CHEBI:75937"/>
        <dbReference type="ChEBI" id="CHEBI:75945"/>
    </reaction>
    <physiologicalReaction direction="left-to-right" evidence="26">
        <dbReference type="Rhea" id="RHEA:47869"/>
    </physiologicalReaction>
</comment>
<dbReference type="PANTHER" id="PTHR11610">
    <property type="entry name" value="LIPASE"/>
    <property type="match status" value="1"/>
</dbReference>
<dbReference type="Gene3D" id="2.60.60.20">
    <property type="entry name" value="PLAT/LH2 domain"/>
    <property type="match status" value="1"/>
</dbReference>
<comment type="catalytic activity">
    <reaction evidence="25">
        <text>1,2-didecanoylglycerol + H2O = decanoylglycerol + decanoate + H(+)</text>
        <dbReference type="Rhea" id="RHEA:48596"/>
        <dbReference type="ChEBI" id="CHEBI:11152"/>
        <dbReference type="ChEBI" id="CHEBI:15377"/>
        <dbReference type="ChEBI" id="CHEBI:15378"/>
        <dbReference type="ChEBI" id="CHEBI:27689"/>
        <dbReference type="ChEBI" id="CHEBI:90605"/>
    </reaction>
    <physiologicalReaction direction="left-to-right" evidence="25">
        <dbReference type="Rhea" id="RHEA:48597"/>
    </physiologicalReaction>
</comment>
<dbReference type="PANTHER" id="PTHR11610:SF165">
    <property type="entry name" value="PANCREATIC LIPASE-RELATED PROTEIN 2"/>
    <property type="match status" value="1"/>
</dbReference>
<proteinExistence type="inferred from homology"/>
<evidence type="ECO:0000256" key="39">
    <source>
        <dbReference type="PIRSR" id="PIRSR000865-2"/>
    </source>
</evidence>
<comment type="catalytic activity">
    <reaction evidence="36">
        <text>long chain 1,2-diacyl-3-O-[alpha-D-galactosyl-(1-&gt;6)-beta-D-galactosyl]-sn-glycerol + H2O = long chain acyl-3-O-[alpha-D-galactosyl-(1-&gt;6)-beta-D-galactosyl]-sn-glycerol + a fatty acid + H(+)</text>
        <dbReference type="Rhea" id="RHEA:48708"/>
        <dbReference type="ChEBI" id="CHEBI:15377"/>
        <dbReference type="ChEBI" id="CHEBI:15378"/>
        <dbReference type="ChEBI" id="CHEBI:28868"/>
        <dbReference type="ChEBI" id="CHEBI:90463"/>
        <dbReference type="ChEBI" id="CHEBI:90774"/>
    </reaction>
    <physiologicalReaction direction="left-to-right" evidence="36">
        <dbReference type="Rhea" id="RHEA:48709"/>
    </physiologicalReaction>
</comment>
<feature type="binding site" evidence="39">
    <location>
        <position position="230"/>
    </location>
    <ligand>
        <name>Ca(2+)</name>
        <dbReference type="ChEBI" id="CHEBI:29108"/>
    </ligand>
</feature>
<comment type="catalytic activity">
    <reaction evidence="29">
        <text>1,2-dioctanoyl-3-O-beta-D-galactosyl-sn-glycerol + H2O = octanoyl-3-(beta-D-galactosyl)-sn-glycerol + octanoate + H(+)</text>
        <dbReference type="Rhea" id="RHEA:48696"/>
        <dbReference type="ChEBI" id="CHEBI:15377"/>
        <dbReference type="ChEBI" id="CHEBI:15378"/>
        <dbReference type="ChEBI" id="CHEBI:25646"/>
        <dbReference type="ChEBI" id="CHEBI:90453"/>
        <dbReference type="ChEBI" id="CHEBI:90769"/>
    </reaction>
    <physiologicalReaction direction="left-to-right" evidence="29">
        <dbReference type="Rhea" id="RHEA:48697"/>
    </physiologicalReaction>
</comment>
<evidence type="ECO:0000256" key="33">
    <source>
        <dbReference type="ARBA" id="ARBA00049076"/>
    </source>
</evidence>
<dbReference type="InterPro" id="IPR033906">
    <property type="entry name" value="Lipase_N"/>
</dbReference>
<feature type="binding site" evidence="39">
    <location>
        <position position="225"/>
    </location>
    <ligand>
        <name>Ca(2+)</name>
        <dbReference type="ChEBI" id="CHEBI:29108"/>
    </ligand>
</feature>
<dbReference type="PIRSF" id="PIRSF000865">
    <property type="entry name" value="Lipoprotein_lipase_LIPH"/>
    <property type="match status" value="1"/>
</dbReference>
<evidence type="ECO:0000256" key="8">
    <source>
        <dbReference type="ARBA" id="ARBA00022801"/>
    </source>
</evidence>
<keyword evidence="10 43" id="KW-0442">Lipid degradation</keyword>
<reference evidence="45" key="1">
    <citation type="submission" date="2023-03" db="UniProtKB">
        <authorList>
            <consortium name="Ensembl"/>
        </authorList>
    </citation>
    <scope>IDENTIFICATION</scope>
</reference>
<dbReference type="Gene3D" id="3.40.50.1820">
    <property type="entry name" value="alpha/beta hydrolase"/>
    <property type="match status" value="1"/>
</dbReference>
<dbReference type="EC" id="3.1.1.3" evidence="43"/>
<evidence type="ECO:0000256" key="14">
    <source>
        <dbReference type="ARBA" id="ARBA00023180"/>
    </source>
</evidence>
<evidence type="ECO:0000256" key="1">
    <source>
        <dbReference type="ARBA" id="ARBA00004487"/>
    </source>
</evidence>
<dbReference type="Ensembl" id="ENSEAST00005023089.1">
    <property type="protein sequence ID" value="ENSEASP00005021265.1"/>
    <property type="gene ID" value="ENSEASG00005014558.1"/>
</dbReference>
<dbReference type="SUPFAM" id="SSF49723">
    <property type="entry name" value="Lipase/lipooxygenase domain (PLAT/LH2 domain)"/>
    <property type="match status" value="1"/>
</dbReference>
<evidence type="ECO:0000256" key="4">
    <source>
        <dbReference type="ARBA" id="ARBA00005189"/>
    </source>
</evidence>
<evidence type="ECO:0000256" key="28">
    <source>
        <dbReference type="ARBA" id="ARBA00048139"/>
    </source>
</evidence>
<keyword evidence="11 43" id="KW-0443">Lipid metabolism</keyword>
<evidence type="ECO:0000256" key="30">
    <source>
        <dbReference type="ARBA" id="ARBA00048377"/>
    </source>
</evidence>
<evidence type="ECO:0000256" key="34">
    <source>
        <dbReference type="ARBA" id="ARBA00049154"/>
    </source>
</evidence>
<feature type="active site" description="Charge relay system" evidence="38">
    <location>
        <position position="214"/>
    </location>
</feature>
<dbReference type="SMART" id="SM00308">
    <property type="entry name" value="LH2"/>
    <property type="match status" value="1"/>
</dbReference>
<dbReference type="Pfam" id="PF01477">
    <property type="entry name" value="PLAT"/>
    <property type="match status" value="1"/>
</dbReference>
<evidence type="ECO:0000256" key="29">
    <source>
        <dbReference type="ARBA" id="ARBA00048268"/>
    </source>
</evidence>
<comment type="similarity">
    <text evidence="5 42">Belongs to the AB hydrolase superfamily. Lipase family.</text>
</comment>
<comment type="catalytic activity">
    <reaction evidence="24">
        <text>1-(9Z-octadecenoyl)-glycerol + H2O = glycerol + (9Z)-octadecenoate + H(+)</text>
        <dbReference type="Rhea" id="RHEA:38487"/>
        <dbReference type="ChEBI" id="CHEBI:15377"/>
        <dbReference type="ChEBI" id="CHEBI:15378"/>
        <dbReference type="ChEBI" id="CHEBI:17754"/>
        <dbReference type="ChEBI" id="CHEBI:30823"/>
        <dbReference type="ChEBI" id="CHEBI:75342"/>
    </reaction>
    <physiologicalReaction direction="left-to-right" evidence="24">
        <dbReference type="Rhea" id="RHEA:38488"/>
    </physiologicalReaction>
</comment>
<comment type="catalytic activity">
    <reaction evidence="31">
        <text>1,2,3-tri-(9Z-octadecenoyl)-glycerol + H2O = di-(9Z)-octadecenoylglycerol + (9Z)-octadecenoate + H(+)</text>
        <dbReference type="Rhea" id="RHEA:38575"/>
        <dbReference type="ChEBI" id="CHEBI:15377"/>
        <dbReference type="ChEBI" id="CHEBI:15378"/>
        <dbReference type="ChEBI" id="CHEBI:30823"/>
        <dbReference type="ChEBI" id="CHEBI:53753"/>
        <dbReference type="ChEBI" id="CHEBI:75945"/>
    </reaction>
    <physiologicalReaction direction="left-to-right" evidence="31">
        <dbReference type="Rhea" id="RHEA:38576"/>
    </physiologicalReaction>
</comment>
<evidence type="ECO:0000256" key="26">
    <source>
        <dbReference type="ARBA" id="ARBA00047741"/>
    </source>
</evidence>
<feature type="disulfide bond" evidence="40">
    <location>
        <begin position="128"/>
        <end position="139"/>
    </location>
</feature>
<comment type="catalytic activity">
    <reaction evidence="22">
        <text>(9Z-octadecenoyl)-glycerol + H2O = glycerol + (9Z)-octadecenoate + H(+)</text>
        <dbReference type="Rhea" id="RHEA:39955"/>
        <dbReference type="ChEBI" id="CHEBI:15377"/>
        <dbReference type="ChEBI" id="CHEBI:15378"/>
        <dbReference type="ChEBI" id="CHEBI:17754"/>
        <dbReference type="ChEBI" id="CHEBI:30823"/>
        <dbReference type="ChEBI" id="CHEBI:75937"/>
    </reaction>
    <physiologicalReaction direction="left-to-right" evidence="22">
        <dbReference type="Rhea" id="RHEA:39956"/>
    </physiologicalReaction>
</comment>
<evidence type="ECO:0000256" key="10">
    <source>
        <dbReference type="ARBA" id="ARBA00022963"/>
    </source>
</evidence>
<dbReference type="OMA" id="NMFQVEK"/>
<feature type="active site" description="Nucleophile" evidence="38">
    <location>
        <position position="190"/>
    </location>
</feature>
<comment type="catalytic activity">
    <reaction evidence="27">
        <text>1,2,3-tripropanoylglycerol + H2O = dipropanoylglycerol + propanoate + H(+)</text>
        <dbReference type="Rhea" id="RHEA:48024"/>
        <dbReference type="ChEBI" id="CHEBI:15377"/>
        <dbReference type="ChEBI" id="CHEBI:15378"/>
        <dbReference type="ChEBI" id="CHEBI:17272"/>
        <dbReference type="ChEBI" id="CHEBI:88153"/>
        <dbReference type="ChEBI" id="CHEBI:88155"/>
    </reaction>
    <physiologicalReaction direction="left-to-right" evidence="27">
        <dbReference type="Rhea" id="RHEA:48025"/>
    </physiologicalReaction>
</comment>
<keyword evidence="8" id="KW-0378">Hydrolase</keyword>
<keyword evidence="16" id="KW-0968">Cytoplasmic vesicle</keyword>
<evidence type="ECO:0000256" key="17">
    <source>
        <dbReference type="ARBA" id="ARBA00023369"/>
    </source>
</evidence>
<feature type="disulfide bond" evidence="40 41">
    <location>
        <begin position="472"/>
        <end position="488"/>
    </location>
</feature>
<evidence type="ECO:0000256" key="31">
    <source>
        <dbReference type="ARBA" id="ARBA00048386"/>
    </source>
</evidence>
<dbReference type="FunFam" id="3.40.50.1820:FF:000033">
    <property type="entry name" value="Pancreatic triacylglycerol lipase"/>
    <property type="match status" value="1"/>
</dbReference>
<keyword evidence="12" id="KW-0472">Membrane</keyword>
<feature type="binding site" evidence="39">
    <location>
        <position position="233"/>
    </location>
    <ligand>
        <name>Ca(2+)</name>
        <dbReference type="ChEBI" id="CHEBI:29108"/>
    </ligand>
</feature>
<comment type="catalytic activity">
    <reaction evidence="32">
        <text>long chain 1,2-diacyl-3-O-beta-D-galactosyl-sn-glycerol + H2O = long chain acyl-3-O-beta-D-galactosyl-sn-glycerol + a fatty acid + H(+)</text>
        <dbReference type="Rhea" id="RHEA:48700"/>
        <dbReference type="ChEBI" id="CHEBI:15377"/>
        <dbReference type="ChEBI" id="CHEBI:15378"/>
        <dbReference type="ChEBI" id="CHEBI:28868"/>
        <dbReference type="ChEBI" id="CHEBI:90477"/>
        <dbReference type="ChEBI" id="CHEBI:90770"/>
    </reaction>
    <physiologicalReaction direction="left-to-right" evidence="32">
        <dbReference type="Rhea" id="RHEA:48701"/>
    </physiologicalReaction>
</comment>
<accession>A0A8C4MD08</accession>
<protein>
    <recommendedName>
        <fullName evidence="43">Triacylglycerol lipase</fullName>
        <ecNumber evidence="43">3.1.1.3</ecNumber>
    </recommendedName>
    <alternativeName>
        <fullName evidence="43">Pancreatic lipase</fullName>
    </alternativeName>
</protein>
<feature type="disulfide bond" evidence="40">
    <location>
        <begin position="40"/>
        <end position="46"/>
    </location>
</feature>
<comment type="catalytic activity">
    <reaction evidence="35">
        <text>1,2,3-trioctanoylglycerol + H2O = dioctanoylglycerol + octanoate + H(+)</text>
        <dbReference type="Rhea" id="RHEA:47864"/>
        <dbReference type="ChEBI" id="CHEBI:15377"/>
        <dbReference type="ChEBI" id="CHEBI:15378"/>
        <dbReference type="ChEBI" id="CHEBI:25646"/>
        <dbReference type="ChEBI" id="CHEBI:76978"/>
        <dbReference type="ChEBI" id="CHEBI:88066"/>
    </reaction>
    <physiologicalReaction direction="left-to-right" evidence="35">
        <dbReference type="Rhea" id="RHEA:47865"/>
    </physiologicalReaction>
</comment>
<keyword evidence="14" id="KW-0325">Glycoprotein</keyword>
<evidence type="ECO:0000256" key="37">
    <source>
        <dbReference type="ARBA" id="ARBA00049420"/>
    </source>
</evidence>
<evidence type="ECO:0000256" key="22">
    <source>
        <dbReference type="ARBA" id="ARBA00047270"/>
    </source>
</evidence>
<evidence type="ECO:0000256" key="21">
    <source>
        <dbReference type="ARBA" id="ARBA00036575"/>
    </source>
</evidence>
<dbReference type="InterPro" id="IPR036392">
    <property type="entry name" value="PLAT/LH2_dom_sf"/>
</dbReference>
<evidence type="ECO:0000256" key="15">
    <source>
        <dbReference type="ARBA" id="ARBA00023273"/>
    </source>
</evidence>
<dbReference type="PRINTS" id="PR00821">
    <property type="entry name" value="TAGLIPASE"/>
</dbReference>
<evidence type="ECO:0000256" key="2">
    <source>
        <dbReference type="ARBA" id="ARBA00004613"/>
    </source>
</evidence>
<evidence type="ECO:0000256" key="5">
    <source>
        <dbReference type="ARBA" id="ARBA00010701"/>
    </source>
</evidence>
<dbReference type="Pfam" id="PF00151">
    <property type="entry name" value="Lipase"/>
    <property type="match status" value="1"/>
</dbReference>
<dbReference type="PROSITE" id="PS50095">
    <property type="entry name" value="PLAT"/>
    <property type="match status" value="1"/>
</dbReference>
<comment type="pathway">
    <text evidence="3">Glycerolipid metabolism; triacylglycerol degradation.</text>
</comment>